<dbReference type="Proteomes" id="UP000005566">
    <property type="component" value="Unassembled WGS sequence"/>
</dbReference>
<evidence type="ECO:0000313" key="1">
    <source>
        <dbReference type="EMBL" id="EIA07322.1"/>
    </source>
</evidence>
<protein>
    <submittedName>
        <fullName evidence="1">Uncharacterized protein</fullName>
    </submittedName>
</protein>
<accession>H7FW01</accession>
<proteinExistence type="predicted"/>
<reference evidence="1 2" key="1">
    <citation type="journal article" date="2014" name="Acta Crystallogr. D">
        <title>Structure-based characterization and antifreeze properties of a hyperactive ice-binding protein from the Antarctic bacterium Flavobacterium frigoris PS1.</title>
        <authorList>
            <person name="Do H."/>
            <person name="Kim S.J."/>
            <person name="Kim H.J."/>
            <person name="Lee J.H."/>
        </authorList>
    </citation>
    <scope>NUCLEOTIDE SEQUENCE [LARGE SCALE GENOMIC DNA]</scope>
    <source>
        <strain evidence="1 2">PS1</strain>
    </source>
</reference>
<keyword evidence="2" id="KW-1185">Reference proteome</keyword>
<comment type="caution">
    <text evidence="1">The sequence shown here is derived from an EMBL/GenBank/DDBJ whole genome shotgun (WGS) entry which is preliminary data.</text>
</comment>
<evidence type="ECO:0000313" key="2">
    <source>
        <dbReference type="Proteomes" id="UP000005566"/>
    </source>
</evidence>
<gene>
    <name evidence="1" type="ORF">HJ01_03327</name>
</gene>
<organism evidence="1 2">
    <name type="scientific">Flavobacterium frigoris (strain PS1)</name>
    <dbReference type="NCBI Taxonomy" id="1086011"/>
    <lineage>
        <taxon>Bacteria</taxon>
        <taxon>Pseudomonadati</taxon>
        <taxon>Bacteroidota</taxon>
        <taxon>Flavobacteriia</taxon>
        <taxon>Flavobacteriales</taxon>
        <taxon>Flavobacteriaceae</taxon>
        <taxon>Flavobacterium</taxon>
    </lineage>
</organism>
<dbReference type="EMBL" id="AHKF01000030">
    <property type="protein sequence ID" value="EIA07322.1"/>
    <property type="molecule type" value="Genomic_DNA"/>
</dbReference>
<name>H7FW01_FLAFP</name>
<dbReference type="AlphaFoldDB" id="H7FW01"/>
<dbReference type="PATRIC" id="fig|1086011.3.peg.3259"/>
<sequence length="38" mass="4278">MSIFFVENLERLPCKYLGLNVVSIYAANSSDIIHPIPI</sequence>